<dbReference type="GO" id="GO:0006629">
    <property type="term" value="P:lipid metabolic process"/>
    <property type="evidence" value="ECO:0007669"/>
    <property type="project" value="InterPro"/>
</dbReference>
<reference evidence="3 4" key="1">
    <citation type="submission" date="2019-03" db="EMBL/GenBank/DDBJ databases">
        <title>Genomic Encyclopedia of Archaeal and Bacterial Type Strains, Phase II (KMG-II): from individual species to whole genera.</title>
        <authorList>
            <person name="Goeker M."/>
        </authorList>
    </citation>
    <scope>NUCLEOTIDE SEQUENCE [LARGE SCALE GENOMIC DNA]</scope>
    <source>
        <strain evidence="3 4">DSM 19034</strain>
    </source>
</reference>
<evidence type="ECO:0000256" key="1">
    <source>
        <dbReference type="SAM" id="SignalP"/>
    </source>
</evidence>
<dbReference type="PROSITE" id="PS51704">
    <property type="entry name" value="GP_PDE"/>
    <property type="match status" value="1"/>
</dbReference>
<evidence type="ECO:0000313" key="4">
    <source>
        <dbReference type="Proteomes" id="UP000295499"/>
    </source>
</evidence>
<dbReference type="GO" id="GO:0008081">
    <property type="term" value="F:phosphoric diester hydrolase activity"/>
    <property type="evidence" value="ECO:0007669"/>
    <property type="project" value="InterPro"/>
</dbReference>
<keyword evidence="1" id="KW-0732">Signal</keyword>
<evidence type="ECO:0000313" key="3">
    <source>
        <dbReference type="EMBL" id="TDO24184.1"/>
    </source>
</evidence>
<dbReference type="PANTHER" id="PTHR46211">
    <property type="entry name" value="GLYCEROPHOSPHORYL DIESTER PHOSPHODIESTERASE"/>
    <property type="match status" value="1"/>
</dbReference>
<dbReference type="EMBL" id="SNWM01000001">
    <property type="protein sequence ID" value="TDO24184.1"/>
    <property type="molecule type" value="Genomic_DNA"/>
</dbReference>
<keyword evidence="4" id="KW-1185">Reference proteome</keyword>
<dbReference type="PROSITE" id="PS50007">
    <property type="entry name" value="PIPLC_X_DOMAIN"/>
    <property type="match status" value="1"/>
</dbReference>
<protein>
    <submittedName>
        <fullName evidence="3">Glycerophosphoryl diester phosphodiesterase</fullName>
    </submittedName>
</protein>
<dbReference type="Gene3D" id="3.20.20.190">
    <property type="entry name" value="Phosphatidylinositol (PI) phosphodiesterase"/>
    <property type="match status" value="1"/>
</dbReference>
<dbReference type="PANTHER" id="PTHR46211:SF14">
    <property type="entry name" value="GLYCEROPHOSPHODIESTER PHOSPHODIESTERASE"/>
    <property type="match status" value="1"/>
</dbReference>
<proteinExistence type="predicted"/>
<name>A0A4R6IPF9_9SPHI</name>
<dbReference type="RefSeq" id="WP_133551952.1">
    <property type="nucleotide sequence ID" value="NZ_SNWM01000001.1"/>
</dbReference>
<dbReference type="InterPro" id="IPR017946">
    <property type="entry name" value="PLC-like_Pdiesterase_TIM-brl"/>
</dbReference>
<gene>
    <name evidence="3" type="ORF">CLV32_0472</name>
</gene>
<feature type="domain" description="GP-PDE" evidence="2">
    <location>
        <begin position="31"/>
        <end position="301"/>
    </location>
</feature>
<evidence type="ECO:0000259" key="2">
    <source>
        <dbReference type="PROSITE" id="PS51704"/>
    </source>
</evidence>
<feature type="chain" id="PRO_5020533157" evidence="1">
    <location>
        <begin position="19"/>
        <end position="302"/>
    </location>
</feature>
<dbReference type="OrthoDB" id="384721at2"/>
<sequence>MRSALFATIVISTLVSCAGMKTNTPGKSETFYTIGHRGTRGLMPENTIEAMKKAIDLGCNTIEFDVHVTKDGEVIVYHDDSFNPDYTLLPDGAEFKKEDRKKYTFYQMDYADIRKFIIGKKKYKDFPQQQQQASYTPLLGELIDSVEAYTKAKKLAGINYLVEIKANPATDGFEQPVPEVFVKKVMDVLAIKKLGKRLIMQSFDIRQLKVLHQNYPKVAVGLLTGDKAVTMAKNLSDMGFTPDFYNPHYGMVTPQMIDTCRSKGMLIAPWTVNDLPEMKKLKALKVNGIITDYPNFFADLSK</sequence>
<feature type="signal peptide" evidence="1">
    <location>
        <begin position="1"/>
        <end position="18"/>
    </location>
</feature>
<organism evidence="3 4">
    <name type="scientific">Pedobacter duraquae</name>
    <dbReference type="NCBI Taxonomy" id="425511"/>
    <lineage>
        <taxon>Bacteria</taxon>
        <taxon>Pseudomonadati</taxon>
        <taxon>Bacteroidota</taxon>
        <taxon>Sphingobacteriia</taxon>
        <taxon>Sphingobacteriales</taxon>
        <taxon>Sphingobacteriaceae</taxon>
        <taxon>Pedobacter</taxon>
    </lineage>
</organism>
<dbReference type="Pfam" id="PF03009">
    <property type="entry name" value="GDPD"/>
    <property type="match status" value="1"/>
</dbReference>
<comment type="caution">
    <text evidence="3">The sequence shown here is derived from an EMBL/GenBank/DDBJ whole genome shotgun (WGS) entry which is preliminary data.</text>
</comment>
<dbReference type="Proteomes" id="UP000295499">
    <property type="component" value="Unassembled WGS sequence"/>
</dbReference>
<dbReference type="SUPFAM" id="SSF51695">
    <property type="entry name" value="PLC-like phosphodiesterases"/>
    <property type="match status" value="1"/>
</dbReference>
<dbReference type="AlphaFoldDB" id="A0A4R6IPF9"/>
<dbReference type="PROSITE" id="PS51257">
    <property type="entry name" value="PROKAR_LIPOPROTEIN"/>
    <property type="match status" value="1"/>
</dbReference>
<accession>A0A4R6IPF9</accession>
<dbReference type="InterPro" id="IPR030395">
    <property type="entry name" value="GP_PDE_dom"/>
</dbReference>